<gene>
    <name evidence="1" type="ORF">GOP47_0003778</name>
</gene>
<dbReference type="EMBL" id="JABFUD020000004">
    <property type="protein sequence ID" value="KAI5080595.1"/>
    <property type="molecule type" value="Genomic_DNA"/>
</dbReference>
<comment type="caution">
    <text evidence="1">The sequence shown here is derived from an EMBL/GenBank/DDBJ whole genome shotgun (WGS) entry which is preliminary data.</text>
</comment>
<dbReference type="AlphaFoldDB" id="A0A9D4V696"/>
<proteinExistence type="predicted"/>
<keyword evidence="2" id="KW-1185">Reference proteome</keyword>
<sequence length="65" mass="7237">MVVPCKSFLLPLSVDALKGRLCLNAKDHKSVFGGKGLSPLHCEEIFGGVMYCFFDNLVVTFRQMK</sequence>
<organism evidence="1 2">
    <name type="scientific">Adiantum capillus-veneris</name>
    <name type="common">Maidenhair fern</name>
    <dbReference type="NCBI Taxonomy" id="13818"/>
    <lineage>
        <taxon>Eukaryota</taxon>
        <taxon>Viridiplantae</taxon>
        <taxon>Streptophyta</taxon>
        <taxon>Embryophyta</taxon>
        <taxon>Tracheophyta</taxon>
        <taxon>Polypodiopsida</taxon>
        <taxon>Polypodiidae</taxon>
        <taxon>Polypodiales</taxon>
        <taxon>Pteridineae</taxon>
        <taxon>Pteridaceae</taxon>
        <taxon>Vittarioideae</taxon>
        <taxon>Adiantum</taxon>
    </lineage>
</organism>
<accession>A0A9D4V696</accession>
<evidence type="ECO:0000313" key="2">
    <source>
        <dbReference type="Proteomes" id="UP000886520"/>
    </source>
</evidence>
<reference evidence="1" key="1">
    <citation type="submission" date="2021-01" db="EMBL/GenBank/DDBJ databases">
        <title>Adiantum capillus-veneris genome.</title>
        <authorList>
            <person name="Fang Y."/>
            <person name="Liao Q."/>
        </authorList>
    </citation>
    <scope>NUCLEOTIDE SEQUENCE</scope>
    <source>
        <strain evidence="1">H3</strain>
        <tissue evidence="1">Leaf</tissue>
    </source>
</reference>
<name>A0A9D4V696_ADICA</name>
<protein>
    <submittedName>
        <fullName evidence="1">Uncharacterized protein</fullName>
    </submittedName>
</protein>
<evidence type="ECO:0000313" key="1">
    <source>
        <dbReference type="EMBL" id="KAI5080595.1"/>
    </source>
</evidence>
<dbReference type="Proteomes" id="UP000886520">
    <property type="component" value="Chromosome 4"/>
</dbReference>